<comment type="caution">
    <text evidence="4">The sequence shown here is derived from an EMBL/GenBank/DDBJ whole genome shotgun (WGS) entry which is preliminary data.</text>
</comment>
<proteinExistence type="predicted"/>
<evidence type="ECO:0000259" key="3">
    <source>
        <dbReference type="Pfam" id="PF04871"/>
    </source>
</evidence>
<dbReference type="Proteomes" id="UP001209878">
    <property type="component" value="Unassembled WGS sequence"/>
</dbReference>
<reference evidence="4" key="1">
    <citation type="journal article" date="2023" name="Mol. Biol. Evol.">
        <title>Third-Generation Sequencing Reveals the Adaptive Role of the Epigenome in Three Deep-Sea Polychaetes.</title>
        <authorList>
            <person name="Perez M."/>
            <person name="Aroh O."/>
            <person name="Sun Y."/>
            <person name="Lan Y."/>
            <person name="Juniper S.K."/>
            <person name="Young C.R."/>
            <person name="Angers B."/>
            <person name="Qian P.Y."/>
        </authorList>
    </citation>
    <scope>NUCLEOTIDE SEQUENCE</scope>
    <source>
        <strain evidence="4">R07B-5</strain>
    </source>
</reference>
<dbReference type="GO" id="GO:0016192">
    <property type="term" value="P:vesicle-mediated transport"/>
    <property type="evidence" value="ECO:0007669"/>
    <property type="project" value="InterPro"/>
</dbReference>
<gene>
    <name evidence="4" type="ORF">NP493_786g01119</name>
</gene>
<evidence type="ECO:0000313" key="4">
    <source>
        <dbReference type="EMBL" id="KAK2174659.1"/>
    </source>
</evidence>
<feature type="region of interest" description="Disordered" evidence="2">
    <location>
        <begin position="135"/>
        <end position="177"/>
    </location>
</feature>
<keyword evidence="1" id="KW-0175">Coiled coil</keyword>
<feature type="domain" description="Uso1/p115-like vesicle tethering protein C-terminal" evidence="3">
    <location>
        <begin position="122"/>
        <end position="221"/>
    </location>
</feature>
<organism evidence="4 5">
    <name type="scientific">Ridgeia piscesae</name>
    <name type="common">Tubeworm</name>
    <dbReference type="NCBI Taxonomy" id="27915"/>
    <lineage>
        <taxon>Eukaryota</taxon>
        <taxon>Metazoa</taxon>
        <taxon>Spiralia</taxon>
        <taxon>Lophotrochozoa</taxon>
        <taxon>Annelida</taxon>
        <taxon>Polychaeta</taxon>
        <taxon>Sedentaria</taxon>
        <taxon>Canalipalpata</taxon>
        <taxon>Sabellida</taxon>
        <taxon>Siboglinidae</taxon>
        <taxon>Ridgeia</taxon>
    </lineage>
</organism>
<dbReference type="EMBL" id="JAODUO010000785">
    <property type="protein sequence ID" value="KAK2174659.1"/>
    <property type="molecule type" value="Genomic_DNA"/>
</dbReference>
<dbReference type="Pfam" id="PF04871">
    <property type="entry name" value="Uso1_p115_C"/>
    <property type="match status" value="1"/>
</dbReference>
<feature type="compositionally biased region" description="Polar residues" evidence="2">
    <location>
        <begin position="156"/>
        <end position="166"/>
    </location>
</feature>
<feature type="coiled-coil region" evidence="1">
    <location>
        <begin position="45"/>
        <end position="79"/>
    </location>
</feature>
<accession>A0AAD9KNZ7</accession>
<protein>
    <recommendedName>
        <fullName evidence="3">Uso1/p115-like vesicle tethering protein C-terminal domain-containing protein</fullName>
    </recommendedName>
</protein>
<evidence type="ECO:0000256" key="2">
    <source>
        <dbReference type="SAM" id="MobiDB-lite"/>
    </source>
</evidence>
<name>A0AAD9KNZ7_RIDPI</name>
<keyword evidence="5" id="KW-1185">Reference proteome</keyword>
<dbReference type="AlphaFoldDB" id="A0AAD9KNZ7"/>
<dbReference type="InterPro" id="IPR006955">
    <property type="entry name" value="Uso1_p115_C"/>
</dbReference>
<dbReference type="Gene3D" id="1.10.287.1490">
    <property type="match status" value="1"/>
</dbReference>
<evidence type="ECO:0000313" key="5">
    <source>
        <dbReference type="Proteomes" id="UP001209878"/>
    </source>
</evidence>
<evidence type="ECO:0000256" key="1">
    <source>
        <dbReference type="SAM" id="Coils"/>
    </source>
</evidence>
<sequence>MGVQVLLSVQVQKEARGIPRQDLCKGSPCADSALSNHTGVTPDGVSDSNSAVARLNIDIDELNKKIAQKDEEVKLYKGRYEDTSRCVAELRKQLSEGNTQDGATSALLQERSALLERVSALELKVKTLQAENERLSEEKGALETSNKTMTEENHTLHSQFSVSTASRPLRRGPQAEKEVAELKADVENQTKEQDDLLVLLAEQDTKMKAYRTRLKELGEKVWLLVS</sequence>
<dbReference type="GO" id="GO:0006886">
    <property type="term" value="P:intracellular protein transport"/>
    <property type="evidence" value="ECO:0007669"/>
    <property type="project" value="InterPro"/>
</dbReference>